<organism evidence="1 2">
    <name type="scientific">Eumeta variegata</name>
    <name type="common">Bagworm moth</name>
    <name type="synonym">Eumeta japonica</name>
    <dbReference type="NCBI Taxonomy" id="151549"/>
    <lineage>
        <taxon>Eukaryota</taxon>
        <taxon>Metazoa</taxon>
        <taxon>Ecdysozoa</taxon>
        <taxon>Arthropoda</taxon>
        <taxon>Hexapoda</taxon>
        <taxon>Insecta</taxon>
        <taxon>Pterygota</taxon>
        <taxon>Neoptera</taxon>
        <taxon>Endopterygota</taxon>
        <taxon>Lepidoptera</taxon>
        <taxon>Glossata</taxon>
        <taxon>Ditrysia</taxon>
        <taxon>Tineoidea</taxon>
        <taxon>Psychidae</taxon>
        <taxon>Oiketicinae</taxon>
        <taxon>Eumeta</taxon>
    </lineage>
</organism>
<gene>
    <name evidence="1" type="ORF">EVAR_99249_1</name>
</gene>
<dbReference type="Proteomes" id="UP000299102">
    <property type="component" value="Unassembled WGS sequence"/>
</dbReference>
<reference evidence="1 2" key="1">
    <citation type="journal article" date="2019" name="Commun. Biol.">
        <title>The bagworm genome reveals a unique fibroin gene that provides high tensile strength.</title>
        <authorList>
            <person name="Kono N."/>
            <person name="Nakamura H."/>
            <person name="Ohtoshi R."/>
            <person name="Tomita M."/>
            <person name="Numata K."/>
            <person name="Arakawa K."/>
        </authorList>
    </citation>
    <scope>NUCLEOTIDE SEQUENCE [LARGE SCALE GENOMIC DNA]</scope>
</reference>
<comment type="caution">
    <text evidence="1">The sequence shown here is derived from an EMBL/GenBank/DDBJ whole genome shotgun (WGS) entry which is preliminary data.</text>
</comment>
<proteinExistence type="predicted"/>
<name>A0A4C2A264_EUMVA</name>
<dbReference type="AlphaFoldDB" id="A0A4C2A264"/>
<keyword evidence="2" id="KW-1185">Reference proteome</keyword>
<evidence type="ECO:0000313" key="2">
    <source>
        <dbReference type="Proteomes" id="UP000299102"/>
    </source>
</evidence>
<dbReference type="EMBL" id="BGZK01002359">
    <property type="protein sequence ID" value="GBP93269.1"/>
    <property type="molecule type" value="Genomic_DNA"/>
</dbReference>
<sequence>MGYRREPSRSVPVPPTRPGAVCGGRVEIESLGLCPNGLSYSESVMRVVDVIKAINCRCKSVRWIKQYVPWPTDIVGGGGG</sequence>
<protein>
    <submittedName>
        <fullName evidence="1">Uncharacterized protein</fullName>
    </submittedName>
</protein>
<accession>A0A4C2A264</accession>
<evidence type="ECO:0000313" key="1">
    <source>
        <dbReference type="EMBL" id="GBP93269.1"/>
    </source>
</evidence>